<dbReference type="Gene3D" id="3.30.420.430">
    <property type="match status" value="2"/>
</dbReference>
<dbReference type="STRING" id="279113.CPter91_3677"/>
<dbReference type="InterPro" id="IPR044016">
    <property type="entry name" value="Big_13"/>
</dbReference>
<dbReference type="Gene3D" id="2.60.40.10">
    <property type="entry name" value="Immunoglobulins"/>
    <property type="match status" value="1"/>
</dbReference>
<organism evidence="2 3">
    <name type="scientific">Collimonas pratensis</name>
    <dbReference type="NCBI Taxonomy" id="279113"/>
    <lineage>
        <taxon>Bacteria</taxon>
        <taxon>Pseudomonadati</taxon>
        <taxon>Pseudomonadota</taxon>
        <taxon>Betaproteobacteria</taxon>
        <taxon>Burkholderiales</taxon>
        <taxon>Oxalobacteraceae</taxon>
        <taxon>Collimonas</taxon>
    </lineage>
</organism>
<reference evidence="2 3" key="1">
    <citation type="submission" date="2015-11" db="EMBL/GenBank/DDBJ databases">
        <title>Exploring the genomic traits of fungus-feeding bacterial genus Collimonas.</title>
        <authorList>
            <person name="Song C."/>
            <person name="Schmidt R."/>
            <person name="de Jager V."/>
            <person name="Krzyzanowska D."/>
            <person name="Jongedijk E."/>
            <person name="Cankar K."/>
            <person name="Beekwilder J."/>
            <person name="van Veen A."/>
            <person name="de Boer W."/>
            <person name="van Veen J.A."/>
            <person name="Garbeva P."/>
        </authorList>
    </citation>
    <scope>NUCLEOTIDE SEQUENCE [LARGE SCALE GENOMIC DNA]</scope>
    <source>
        <strain evidence="2 3">Ter91</strain>
    </source>
</reference>
<feature type="domain" description="Bacterial Ig-like" evidence="1">
    <location>
        <begin position="354"/>
        <end position="420"/>
    </location>
</feature>
<protein>
    <submittedName>
        <fullName evidence="2">Putative outer membrane adhesin like protein</fullName>
    </submittedName>
</protein>
<dbReference type="EMBL" id="CP013234">
    <property type="protein sequence ID" value="AMP05998.1"/>
    <property type="molecule type" value="Genomic_DNA"/>
</dbReference>
<proteinExistence type="predicted"/>
<dbReference type="AlphaFoldDB" id="A0A127Q7F4"/>
<evidence type="ECO:0000313" key="3">
    <source>
        <dbReference type="Proteomes" id="UP000074561"/>
    </source>
</evidence>
<dbReference type="Proteomes" id="UP000074561">
    <property type="component" value="Chromosome"/>
</dbReference>
<dbReference type="Pfam" id="PF19077">
    <property type="entry name" value="Big_13"/>
    <property type="match status" value="2"/>
</dbReference>
<evidence type="ECO:0000259" key="1">
    <source>
        <dbReference type="Pfam" id="PF19077"/>
    </source>
</evidence>
<dbReference type="KEGG" id="cpra:CPter91_3677"/>
<gene>
    <name evidence="2" type="ORF">CPter91_3677</name>
</gene>
<evidence type="ECO:0000313" key="2">
    <source>
        <dbReference type="EMBL" id="AMP05998.1"/>
    </source>
</evidence>
<dbReference type="PATRIC" id="fig|279113.9.peg.3651"/>
<dbReference type="InterPro" id="IPR013783">
    <property type="entry name" value="Ig-like_fold"/>
</dbReference>
<sequence length="512" mass="52011">MSPTKKKPGVLIHLDEHAHTVSMADAVSSDVFNPANDMPAAADSMAFHARAASAPTDDAYTDAELEVMPLSRVAAIDHPSPLQPAAAANILDNGTLTSSAYVGQSGAWGVTAAPPGSPTAVELVEEAALPDITDPTLLEPVPESTGLPPPVIVLAFDDFGRTGIVGDGGVTDDVAPMLSGQGEPFAQLMIFDNGVHLGDATAGEDGKWLFNVSEPLAQGEHVFTVVGAGVTSAPFSLTIGAPDSARPVIDQVLDNIGATAQLASGDTTDDARPAFHGSGEPGTLLEVYDHGLLVGSLPVGLDGRWSYTDHFDRLSPGEHVFTMVGAGVASEPFVLHVANVPAAPAPVIDSLVGQAGDISSGAVTDDNRPVFNGRGEPDALVRLYDGELYLGAAVADENGNWTFRPGEHAPLSDGAHVFTAATGGDSSALFVLQIATSAATGEAPAMPAADEALGGLVLADLLQAPAKELLAEQASGDAAGAGFVKTAAADGVVLPVAMPAELWQQDAAPAMT</sequence>
<name>A0A127Q7F4_9BURK</name>
<feature type="domain" description="Bacterial Ig-like" evidence="1">
    <location>
        <begin position="155"/>
        <end position="226"/>
    </location>
</feature>
<accession>A0A127Q7F4</accession>